<protein>
    <submittedName>
        <fullName evidence="1">Uncharacterized protein</fullName>
    </submittedName>
</protein>
<comment type="caution">
    <text evidence="1">The sequence shown here is derived from an EMBL/GenBank/DDBJ whole genome shotgun (WGS) entry which is preliminary data.</text>
</comment>
<dbReference type="EMBL" id="RQZG01000017">
    <property type="protein sequence ID" value="RRD03730.1"/>
    <property type="molecule type" value="Genomic_DNA"/>
</dbReference>
<dbReference type="RefSeq" id="WP_124845605.1">
    <property type="nucleotide sequence ID" value="NZ_RQZG01000017.1"/>
</dbReference>
<accession>A0A3P1T2Z9</accession>
<name>A0A3P1T2Z9_9ACTN</name>
<dbReference type="SUPFAM" id="SSF50998">
    <property type="entry name" value="Quinoprotein alcohol dehydrogenase-like"/>
    <property type="match status" value="1"/>
</dbReference>
<dbReference type="Proteomes" id="UP000280819">
    <property type="component" value="Unassembled WGS sequence"/>
</dbReference>
<dbReference type="OrthoDB" id="118142at2"/>
<reference evidence="1 2" key="1">
    <citation type="submission" date="2018-11" db="EMBL/GenBank/DDBJ databases">
        <title>Genomes From Bacteria Associated with the Canine Oral Cavity: a Test Case for Automated Genome-Based Taxonomic Assignment.</title>
        <authorList>
            <person name="Coil D.A."/>
            <person name="Jospin G."/>
            <person name="Darling A.E."/>
            <person name="Wallis C."/>
            <person name="Davis I.J."/>
            <person name="Harris S."/>
            <person name="Eisen J.A."/>
            <person name="Holcombe L.J."/>
            <person name="O'Flynn C."/>
        </authorList>
    </citation>
    <scope>NUCLEOTIDE SEQUENCE [LARGE SCALE GENOMIC DNA]</scope>
    <source>
        <strain evidence="1 2">OH887_COT-365</strain>
    </source>
</reference>
<dbReference type="AlphaFoldDB" id="A0A3P1T2Z9"/>
<dbReference type="InterPro" id="IPR011047">
    <property type="entry name" value="Quinoprotein_ADH-like_sf"/>
</dbReference>
<evidence type="ECO:0000313" key="2">
    <source>
        <dbReference type="Proteomes" id="UP000280819"/>
    </source>
</evidence>
<gene>
    <name evidence="1" type="ORF">EII34_13070</name>
</gene>
<sequence>MQLTGSHRHGVFPEARCLTYVRDLGDVIAVGVHQGVFHRSFQLGGSATLLLYRRSDLELVSWLGLPHPVNDVDVRDSLVVVGHGEYDGGAFFEGGLELWEPSTGEQRHLITDNREVLFCRFNDGMIRFTVSPVDDIDTRDDPHRTLTSYELPLDADAVELESLTPVGVHEAVPHLPYRGPHSGIALLEELARAHGGEYRPEGQPWAMSWRGEDLVVATGRGEVVLWHPDGSCTRHVVGMPAIGLAEDGDHLLVVTEQVRRFDDPADLTPARLIRLDPATGHQETVARGHATDWEAAGHVQLGRGVAGLPDGVQEHDLIPLAPGTPLSTAYRDGVLAVGWTDGTILLLRC</sequence>
<organism evidence="1 2">
    <name type="scientific">Arachnia propionica</name>
    <dbReference type="NCBI Taxonomy" id="1750"/>
    <lineage>
        <taxon>Bacteria</taxon>
        <taxon>Bacillati</taxon>
        <taxon>Actinomycetota</taxon>
        <taxon>Actinomycetes</taxon>
        <taxon>Propionibacteriales</taxon>
        <taxon>Propionibacteriaceae</taxon>
        <taxon>Arachnia</taxon>
    </lineage>
</organism>
<evidence type="ECO:0000313" key="1">
    <source>
        <dbReference type="EMBL" id="RRD03730.1"/>
    </source>
</evidence>
<proteinExistence type="predicted"/>